<proteinExistence type="predicted"/>
<protein>
    <submittedName>
        <fullName evidence="1">Uncharacterized protein</fullName>
    </submittedName>
</protein>
<dbReference type="OrthoDB" id="959965at2"/>
<keyword evidence="2" id="KW-1185">Reference proteome</keyword>
<comment type="caution">
    <text evidence="1">The sequence shown here is derived from an EMBL/GenBank/DDBJ whole genome shotgun (WGS) entry which is preliminary data.</text>
</comment>
<evidence type="ECO:0000313" key="1">
    <source>
        <dbReference type="EMBL" id="REA60459.1"/>
    </source>
</evidence>
<gene>
    <name evidence="1" type="ORF">DSL64_15220</name>
</gene>
<dbReference type="AlphaFoldDB" id="A0A3D8YB57"/>
<dbReference type="Proteomes" id="UP000256373">
    <property type="component" value="Unassembled WGS sequence"/>
</dbReference>
<name>A0A3D8YB57_9BACT</name>
<accession>A0A3D8YB57</accession>
<evidence type="ECO:0000313" key="2">
    <source>
        <dbReference type="Proteomes" id="UP000256373"/>
    </source>
</evidence>
<dbReference type="RefSeq" id="WP_115831774.1">
    <property type="nucleotide sequence ID" value="NZ_QNUL01000011.1"/>
</dbReference>
<organism evidence="1 2">
    <name type="scientific">Dyadobacter luteus</name>
    <dbReference type="NCBI Taxonomy" id="2259619"/>
    <lineage>
        <taxon>Bacteria</taxon>
        <taxon>Pseudomonadati</taxon>
        <taxon>Bacteroidota</taxon>
        <taxon>Cytophagia</taxon>
        <taxon>Cytophagales</taxon>
        <taxon>Spirosomataceae</taxon>
        <taxon>Dyadobacter</taxon>
    </lineage>
</organism>
<dbReference type="EMBL" id="QNUL01000011">
    <property type="protein sequence ID" value="REA60459.1"/>
    <property type="molecule type" value="Genomic_DNA"/>
</dbReference>
<reference evidence="1 2" key="1">
    <citation type="submission" date="2018-07" db="EMBL/GenBank/DDBJ databases">
        <title>Dyadobacter roseus sp. nov., isolated from rose rhizosphere soil.</title>
        <authorList>
            <person name="Chen L."/>
        </authorList>
    </citation>
    <scope>NUCLEOTIDE SEQUENCE [LARGE SCALE GENOMIC DNA]</scope>
    <source>
        <strain evidence="1 2">RS19</strain>
    </source>
</reference>
<sequence length="85" mass="9493">MKSYFTLLIATILFGLCLLEKDLKQRAMNEQIADKEVKYSKPSNQASEEQEGTPNDLWVHSLHVSDISIADSIAVNDNGRIQASL</sequence>